<dbReference type="Gene3D" id="2.60.40.10">
    <property type="entry name" value="Immunoglobulins"/>
    <property type="match status" value="2"/>
</dbReference>
<dbReference type="SUPFAM" id="SSF48726">
    <property type="entry name" value="Immunoglobulin"/>
    <property type="match status" value="2"/>
</dbReference>
<keyword evidence="3 4" id="KW-0472">Membrane</keyword>
<evidence type="ECO:0000256" key="3">
    <source>
        <dbReference type="ARBA" id="ARBA00023136"/>
    </source>
</evidence>
<dbReference type="InterPro" id="IPR013783">
    <property type="entry name" value="Ig-like_fold"/>
</dbReference>
<keyword evidence="8" id="KW-1185">Reference proteome</keyword>
<feature type="transmembrane region" description="Helical" evidence="4">
    <location>
        <begin position="314"/>
        <end position="336"/>
    </location>
</feature>
<dbReference type="PANTHER" id="PTHR11860">
    <property type="entry name" value="POLYMERIC-IMMUNOGLOBULIN RECEPTOR"/>
    <property type="match status" value="1"/>
</dbReference>
<comment type="subcellular location">
    <subcellularLocation>
        <location evidence="1">Membrane</location>
    </subcellularLocation>
</comment>
<dbReference type="InterPro" id="IPR050671">
    <property type="entry name" value="CD300_family_receptors"/>
</dbReference>
<dbReference type="Pfam" id="PF07686">
    <property type="entry name" value="V-set"/>
    <property type="match status" value="2"/>
</dbReference>
<organism evidence="7 8">
    <name type="scientific">Ameiurus melas</name>
    <name type="common">Black bullhead</name>
    <name type="synonym">Silurus melas</name>
    <dbReference type="NCBI Taxonomy" id="219545"/>
    <lineage>
        <taxon>Eukaryota</taxon>
        <taxon>Metazoa</taxon>
        <taxon>Chordata</taxon>
        <taxon>Craniata</taxon>
        <taxon>Vertebrata</taxon>
        <taxon>Euteleostomi</taxon>
        <taxon>Actinopterygii</taxon>
        <taxon>Neopterygii</taxon>
        <taxon>Teleostei</taxon>
        <taxon>Ostariophysi</taxon>
        <taxon>Siluriformes</taxon>
        <taxon>Ictaluridae</taxon>
        <taxon>Ameiurus</taxon>
    </lineage>
</organism>
<dbReference type="GO" id="GO:0005886">
    <property type="term" value="C:plasma membrane"/>
    <property type="evidence" value="ECO:0007669"/>
    <property type="project" value="TreeGrafter"/>
</dbReference>
<dbReference type="EMBL" id="JAAGNN010000016">
    <property type="protein sequence ID" value="KAF4078851.1"/>
    <property type="molecule type" value="Genomic_DNA"/>
</dbReference>
<evidence type="ECO:0000313" key="8">
    <source>
        <dbReference type="Proteomes" id="UP000593565"/>
    </source>
</evidence>
<evidence type="ECO:0000259" key="6">
    <source>
        <dbReference type="PROSITE" id="PS50835"/>
    </source>
</evidence>
<keyword evidence="4" id="KW-1133">Transmembrane helix</keyword>
<dbReference type="PANTHER" id="PTHR11860:SF118">
    <property type="entry name" value="CMRF35-LIKE MOLECULE 3-RELATED"/>
    <property type="match status" value="1"/>
</dbReference>
<proteinExistence type="predicted"/>
<evidence type="ECO:0000256" key="1">
    <source>
        <dbReference type="ARBA" id="ARBA00004370"/>
    </source>
</evidence>
<dbReference type="SMART" id="SM00409">
    <property type="entry name" value="IG"/>
    <property type="match status" value="2"/>
</dbReference>
<feature type="transmembrane region" description="Helical" evidence="4">
    <location>
        <begin position="341"/>
        <end position="360"/>
    </location>
</feature>
<dbReference type="InterPro" id="IPR007110">
    <property type="entry name" value="Ig-like_dom"/>
</dbReference>
<dbReference type="GO" id="GO:0004888">
    <property type="term" value="F:transmembrane signaling receptor activity"/>
    <property type="evidence" value="ECO:0007669"/>
    <property type="project" value="TreeGrafter"/>
</dbReference>
<protein>
    <recommendedName>
        <fullName evidence="6">Ig-like domain-containing protein</fullName>
    </recommendedName>
</protein>
<gene>
    <name evidence="7" type="ORF">AMELA_G00186370</name>
</gene>
<feature type="transmembrane region" description="Helical" evidence="4">
    <location>
        <begin position="366"/>
        <end position="394"/>
    </location>
</feature>
<dbReference type="CDD" id="cd05716">
    <property type="entry name" value="IgV_pIgR_like"/>
    <property type="match status" value="1"/>
</dbReference>
<evidence type="ECO:0000256" key="2">
    <source>
        <dbReference type="ARBA" id="ARBA00022692"/>
    </source>
</evidence>
<dbReference type="PROSITE" id="PS50835">
    <property type="entry name" value="IG_LIKE"/>
    <property type="match status" value="1"/>
</dbReference>
<feature type="domain" description="Ig-like" evidence="6">
    <location>
        <begin position="112"/>
        <end position="209"/>
    </location>
</feature>
<dbReference type="InterPro" id="IPR036179">
    <property type="entry name" value="Ig-like_dom_sf"/>
</dbReference>
<feature type="signal peptide" evidence="5">
    <location>
        <begin position="1"/>
        <end position="18"/>
    </location>
</feature>
<sequence length="440" mass="49872">MKILLIFTLCLISDGGASKKVTVYSGGGVLIKCKYDTEYRENQKYFCKGSWPGCSDQIKTGAKNEWINLGRFSLFDDTKSAEFSVMFRELTVEDTGTYQCGVDKDWIDIYTPVELKVKEGGSVSREVISYAGGGINIKCRYEDEYKDKPKSFYKMETHQWCFNRITTKRHSEWSHDGRFSTQDNRSAGFFSVFIRELITEDTGTYACAVVVSHKIQIYTVVKLKVRGRSYWKSISKTVHVGGDLNISCKYLKSLRSDPKFLCKTRLQRAACSYKESVKESRKYVNVGKFSLFTQNFYSIRSRCPSFNFQTHTSAIIIVIIITTTFVIIIITTSIIIITTSIIIITTSIIIIIVITIVIIITTSIIIIIITIVIIITTSIIIIVVITIITIISAYSSFSSSRISSFHCDHCVCNSAAASDWNHIPYFDSTKEIQYASMYSR</sequence>
<keyword evidence="2 4" id="KW-0812">Transmembrane</keyword>
<dbReference type="AlphaFoldDB" id="A0A7J6AAF0"/>
<evidence type="ECO:0000313" key="7">
    <source>
        <dbReference type="EMBL" id="KAF4078851.1"/>
    </source>
</evidence>
<accession>A0A7J6AAF0</accession>
<evidence type="ECO:0000256" key="5">
    <source>
        <dbReference type="SAM" id="SignalP"/>
    </source>
</evidence>
<dbReference type="InterPro" id="IPR003599">
    <property type="entry name" value="Ig_sub"/>
</dbReference>
<name>A0A7J6AAF0_AMEME</name>
<keyword evidence="5" id="KW-0732">Signal</keyword>
<dbReference type="InterPro" id="IPR013106">
    <property type="entry name" value="Ig_V-set"/>
</dbReference>
<evidence type="ECO:0000256" key="4">
    <source>
        <dbReference type="SAM" id="Phobius"/>
    </source>
</evidence>
<dbReference type="Proteomes" id="UP000593565">
    <property type="component" value="Unassembled WGS sequence"/>
</dbReference>
<feature type="chain" id="PRO_5029628032" description="Ig-like domain-containing protein" evidence="5">
    <location>
        <begin position="19"/>
        <end position="440"/>
    </location>
</feature>
<reference evidence="7 8" key="1">
    <citation type="submission" date="2020-02" db="EMBL/GenBank/DDBJ databases">
        <title>A chromosome-scale genome assembly of the black bullhead catfish (Ameiurus melas).</title>
        <authorList>
            <person name="Wen M."/>
            <person name="Zham M."/>
            <person name="Cabau C."/>
            <person name="Klopp C."/>
            <person name="Donnadieu C."/>
            <person name="Roques C."/>
            <person name="Bouchez O."/>
            <person name="Lampietro C."/>
            <person name="Jouanno E."/>
            <person name="Herpin A."/>
            <person name="Louis A."/>
            <person name="Berthelot C."/>
            <person name="Parey E."/>
            <person name="Roest-Crollius H."/>
            <person name="Braasch I."/>
            <person name="Postlethwait J."/>
            <person name="Robinson-Rechavi M."/>
            <person name="Echchiki A."/>
            <person name="Begum T."/>
            <person name="Montfort J."/>
            <person name="Schartl M."/>
            <person name="Bobe J."/>
            <person name="Guiguen Y."/>
        </authorList>
    </citation>
    <scope>NUCLEOTIDE SEQUENCE [LARGE SCALE GENOMIC DNA]</scope>
    <source>
        <strain evidence="7">M_S1</strain>
        <tissue evidence="7">Blood</tissue>
    </source>
</reference>
<comment type="caution">
    <text evidence="7">The sequence shown here is derived from an EMBL/GenBank/DDBJ whole genome shotgun (WGS) entry which is preliminary data.</text>
</comment>